<comment type="subcellular location">
    <subcellularLocation>
        <location evidence="1">Membrane</location>
    </subcellularLocation>
</comment>
<dbReference type="RefSeq" id="WP_006084485.1">
    <property type="nucleotide sequence ID" value="NZ_JAMTCC010000028.1"/>
</dbReference>
<keyword evidence="7" id="KW-1185">Reference proteome</keyword>
<evidence type="ECO:0000256" key="3">
    <source>
        <dbReference type="ARBA" id="ARBA00022989"/>
    </source>
</evidence>
<name>A0A9X2WWP8_9GAMM</name>
<dbReference type="GO" id="GO:0016020">
    <property type="term" value="C:membrane"/>
    <property type="evidence" value="ECO:0007669"/>
    <property type="project" value="UniProtKB-SubCell"/>
</dbReference>
<dbReference type="PANTHER" id="PTHR35814">
    <property type="match status" value="1"/>
</dbReference>
<organism evidence="6 7">
    <name type="scientific">Shewanella septentrionalis</name>
    <dbReference type="NCBI Taxonomy" id="2952223"/>
    <lineage>
        <taxon>Bacteria</taxon>
        <taxon>Pseudomonadati</taxon>
        <taxon>Pseudomonadota</taxon>
        <taxon>Gammaproteobacteria</taxon>
        <taxon>Alteromonadales</taxon>
        <taxon>Shewanellaceae</taxon>
        <taxon>Shewanella</taxon>
    </lineage>
</organism>
<dbReference type="Gene3D" id="1.20.120.550">
    <property type="entry name" value="Membrane associated eicosanoid/glutathione metabolism-like domain"/>
    <property type="match status" value="1"/>
</dbReference>
<dbReference type="InterPro" id="IPR023352">
    <property type="entry name" value="MAPEG-like_dom_sf"/>
</dbReference>
<feature type="transmembrane region" description="Helical" evidence="5">
    <location>
        <begin position="6"/>
        <end position="25"/>
    </location>
</feature>
<evidence type="ECO:0000256" key="5">
    <source>
        <dbReference type="SAM" id="Phobius"/>
    </source>
</evidence>
<dbReference type="EMBL" id="JAMTCC010000028">
    <property type="protein sequence ID" value="MCT7946836.1"/>
    <property type="molecule type" value="Genomic_DNA"/>
</dbReference>
<evidence type="ECO:0000313" key="7">
    <source>
        <dbReference type="Proteomes" id="UP001155604"/>
    </source>
</evidence>
<dbReference type="SUPFAM" id="SSF161084">
    <property type="entry name" value="MAPEG domain-like"/>
    <property type="match status" value="1"/>
</dbReference>
<keyword evidence="3 5" id="KW-1133">Transmembrane helix</keyword>
<feature type="transmembrane region" description="Helical" evidence="5">
    <location>
        <begin position="107"/>
        <end position="129"/>
    </location>
</feature>
<evidence type="ECO:0000313" key="6">
    <source>
        <dbReference type="EMBL" id="MCT7946836.1"/>
    </source>
</evidence>
<proteinExistence type="predicted"/>
<gene>
    <name evidence="6" type="ORF">NE536_15855</name>
</gene>
<dbReference type="Pfam" id="PF01124">
    <property type="entry name" value="MAPEG"/>
    <property type="match status" value="1"/>
</dbReference>
<comment type="caution">
    <text evidence="6">The sequence shown here is derived from an EMBL/GenBank/DDBJ whole genome shotgun (WGS) entry which is preliminary data.</text>
</comment>
<dbReference type="GeneID" id="11774167"/>
<dbReference type="AlphaFoldDB" id="A0A9X2WWP8"/>
<reference evidence="6" key="1">
    <citation type="journal article" date="2023" name="Int. J. Syst. Evol. Microbiol.">
        <title>&lt;i&gt;Shewanella septentrionalis&lt;/i&gt; sp. nov. and &lt;i&gt;Shewanella holmiensis&lt;/i&gt; sp. nov., isolated from Baltic Sea water and sediments.</title>
        <authorList>
            <person name="Martin-Rodriguez A.J."/>
            <person name="Thorell K."/>
            <person name="Joffre E."/>
            <person name="Jensie-Markopoulos S."/>
            <person name="Moore E.R.B."/>
            <person name="Sjoling A."/>
        </authorList>
    </citation>
    <scope>NUCLEOTIDE SEQUENCE</scope>
    <source>
        <strain evidence="6">SP1W3</strain>
    </source>
</reference>
<protein>
    <submittedName>
        <fullName evidence="6">MAPEG family protein</fullName>
    </submittedName>
</protein>
<accession>A0A9X2WWP8</accession>
<dbReference type="InterPro" id="IPR001129">
    <property type="entry name" value="Membr-assoc_MAPEG"/>
</dbReference>
<evidence type="ECO:0000256" key="1">
    <source>
        <dbReference type="ARBA" id="ARBA00004370"/>
    </source>
</evidence>
<sequence length="136" mass="14581">MSLMVTGLYASLTGLLIVALAYRVVKVRKSHKIGLGDGGNNALALANRVHVNLIENAPIVLILMLVAEAGGLPVFYLHCFGTVWIVARLLHAIGLTQGQGGYHFGRFWGVLLTWLVIISLALVNLLHFAQGLGKGL</sequence>
<keyword evidence="2 5" id="KW-0812">Transmembrane</keyword>
<dbReference type="PANTHER" id="PTHR35814:SF1">
    <property type="entry name" value="GLUTATHIONE S-TRANSFERASE-RELATED"/>
    <property type="match status" value="1"/>
</dbReference>
<evidence type="ECO:0000256" key="2">
    <source>
        <dbReference type="ARBA" id="ARBA00022692"/>
    </source>
</evidence>
<keyword evidence="4 5" id="KW-0472">Membrane</keyword>
<evidence type="ECO:0000256" key="4">
    <source>
        <dbReference type="ARBA" id="ARBA00023136"/>
    </source>
</evidence>
<dbReference type="Proteomes" id="UP001155604">
    <property type="component" value="Unassembled WGS sequence"/>
</dbReference>
<feature type="transmembrane region" description="Helical" evidence="5">
    <location>
        <begin position="59"/>
        <end position="87"/>
    </location>
</feature>